<proteinExistence type="predicted"/>
<feature type="transmembrane region" description="Helical" evidence="1">
    <location>
        <begin position="31"/>
        <end position="51"/>
    </location>
</feature>
<evidence type="ECO:0000313" key="3">
    <source>
        <dbReference type="Proteomes" id="UP000593562"/>
    </source>
</evidence>
<keyword evidence="1" id="KW-0812">Transmembrane</keyword>
<keyword evidence="1" id="KW-1133">Transmembrane helix</keyword>
<comment type="caution">
    <text evidence="2">The sequence shown here is derived from an EMBL/GenBank/DDBJ whole genome shotgun (WGS) entry which is preliminary data.</text>
</comment>
<dbReference type="AlphaFoldDB" id="A0A7J7BVG7"/>
<dbReference type="Pfam" id="PF11820">
    <property type="entry name" value="DUF3339"/>
    <property type="match status" value="1"/>
</dbReference>
<sequence length="74" mass="8279">MESDYVKRQTKVSGHQRSVDFGSFKTNGTAIAIHTLIFFIIYVVLILAVHVHIYTGCSGRLIVCSRSVRSSDFT</sequence>
<keyword evidence="3" id="KW-1185">Reference proteome</keyword>
<evidence type="ECO:0000313" key="2">
    <source>
        <dbReference type="EMBL" id="KAF5725890.1"/>
    </source>
</evidence>
<dbReference type="EMBL" id="JAAARO010000023">
    <property type="protein sequence ID" value="KAF5725890.1"/>
    <property type="molecule type" value="Genomic_DNA"/>
</dbReference>
<evidence type="ECO:0000256" key="1">
    <source>
        <dbReference type="SAM" id="Phobius"/>
    </source>
</evidence>
<name>A0A7J7BVG7_TRIWF</name>
<reference evidence="2 3" key="1">
    <citation type="journal article" date="2020" name="Nat. Commun.">
        <title>Genome of Tripterygium wilfordii and identification of cytochrome P450 involved in triptolide biosynthesis.</title>
        <authorList>
            <person name="Tu L."/>
            <person name="Su P."/>
            <person name="Zhang Z."/>
            <person name="Gao L."/>
            <person name="Wang J."/>
            <person name="Hu T."/>
            <person name="Zhou J."/>
            <person name="Zhang Y."/>
            <person name="Zhao Y."/>
            <person name="Liu Y."/>
            <person name="Song Y."/>
            <person name="Tong Y."/>
            <person name="Lu Y."/>
            <person name="Yang J."/>
            <person name="Xu C."/>
            <person name="Jia M."/>
            <person name="Peters R.J."/>
            <person name="Huang L."/>
            <person name="Gao W."/>
        </authorList>
    </citation>
    <scope>NUCLEOTIDE SEQUENCE [LARGE SCALE GENOMIC DNA]</scope>
    <source>
        <strain evidence="3">cv. XIE 37</strain>
        <tissue evidence="2">Leaf</tissue>
    </source>
</reference>
<accession>A0A7J7BVG7</accession>
<dbReference type="InterPro" id="IPR021775">
    <property type="entry name" value="DUF3339"/>
</dbReference>
<dbReference type="PANTHER" id="PTHR33128:SF6">
    <property type="entry name" value="TRANSMEMBRANE PROTEIN"/>
    <property type="match status" value="1"/>
</dbReference>
<evidence type="ECO:0008006" key="4">
    <source>
        <dbReference type="Google" id="ProtNLM"/>
    </source>
</evidence>
<dbReference type="Proteomes" id="UP000593562">
    <property type="component" value="Unassembled WGS sequence"/>
</dbReference>
<keyword evidence="1" id="KW-0472">Membrane</keyword>
<protein>
    <recommendedName>
        <fullName evidence="4">Transmembrane protein</fullName>
    </recommendedName>
</protein>
<organism evidence="2 3">
    <name type="scientific">Tripterygium wilfordii</name>
    <name type="common">Thunder God vine</name>
    <dbReference type="NCBI Taxonomy" id="458696"/>
    <lineage>
        <taxon>Eukaryota</taxon>
        <taxon>Viridiplantae</taxon>
        <taxon>Streptophyta</taxon>
        <taxon>Embryophyta</taxon>
        <taxon>Tracheophyta</taxon>
        <taxon>Spermatophyta</taxon>
        <taxon>Magnoliopsida</taxon>
        <taxon>eudicotyledons</taxon>
        <taxon>Gunneridae</taxon>
        <taxon>Pentapetalae</taxon>
        <taxon>rosids</taxon>
        <taxon>fabids</taxon>
        <taxon>Celastrales</taxon>
        <taxon>Celastraceae</taxon>
        <taxon>Tripterygium</taxon>
    </lineage>
</organism>
<dbReference type="InParanoid" id="A0A7J7BVG7"/>
<gene>
    <name evidence="2" type="ORF">HS088_TW23G00622</name>
</gene>
<dbReference type="PANTHER" id="PTHR33128">
    <property type="entry name" value="OS05G0103400 PROTEIN"/>
    <property type="match status" value="1"/>
</dbReference>